<dbReference type="GO" id="GO:0006310">
    <property type="term" value="P:DNA recombination"/>
    <property type="evidence" value="ECO:0007669"/>
    <property type="project" value="UniProtKB-KW"/>
</dbReference>
<gene>
    <name evidence="3" type="ORF">ELX58_04725</name>
</gene>
<organism evidence="3 4">
    <name type="scientific">Acetilactobacillus jinshanensis</name>
    <dbReference type="NCBI Taxonomy" id="1720083"/>
    <lineage>
        <taxon>Bacteria</taxon>
        <taxon>Bacillati</taxon>
        <taxon>Bacillota</taxon>
        <taxon>Bacilli</taxon>
        <taxon>Lactobacillales</taxon>
        <taxon>Lactobacillaceae</taxon>
        <taxon>Acetilactobacillus</taxon>
    </lineage>
</organism>
<proteinExistence type="predicted"/>
<dbReference type="GO" id="GO:0003676">
    <property type="term" value="F:nucleic acid binding"/>
    <property type="evidence" value="ECO:0007669"/>
    <property type="project" value="InterPro"/>
</dbReference>
<dbReference type="EMBL" id="CP034726">
    <property type="protein sequence ID" value="QBP18451.1"/>
    <property type="molecule type" value="Genomic_DNA"/>
</dbReference>
<dbReference type="Pfam" id="PF13936">
    <property type="entry name" value="HTH_38"/>
    <property type="match status" value="1"/>
</dbReference>
<dbReference type="NCBIfam" id="NF033563">
    <property type="entry name" value="transpos_IS30"/>
    <property type="match status" value="1"/>
</dbReference>
<dbReference type="OrthoDB" id="9781678at2"/>
<dbReference type="PANTHER" id="PTHR10948:SF23">
    <property type="entry name" value="TRANSPOSASE INSI FOR INSERTION SEQUENCE ELEMENT IS30A-RELATED"/>
    <property type="match status" value="1"/>
</dbReference>
<dbReference type="InterPro" id="IPR051917">
    <property type="entry name" value="Transposase-Integrase"/>
</dbReference>
<dbReference type="InterPro" id="IPR001584">
    <property type="entry name" value="Integrase_cat-core"/>
</dbReference>
<protein>
    <submittedName>
        <fullName evidence="3">IS30 family transposase</fullName>
    </submittedName>
</protein>
<reference evidence="4" key="1">
    <citation type="submission" date="2018-12" db="EMBL/GenBank/DDBJ databases">
        <title>A new species of lactobacillus.</title>
        <authorList>
            <person name="Jian Y."/>
            <person name="Xin L."/>
            <person name="Hong Z.J."/>
            <person name="Ming L.Z."/>
            <person name="Hong X.Z."/>
        </authorList>
    </citation>
    <scope>NUCLEOTIDE SEQUENCE [LARGE SCALE GENOMIC DNA]</scope>
    <source>
        <strain evidence="4">HSLZ-75</strain>
    </source>
</reference>
<dbReference type="GO" id="GO:0005829">
    <property type="term" value="C:cytosol"/>
    <property type="evidence" value="ECO:0007669"/>
    <property type="project" value="TreeGrafter"/>
</dbReference>
<evidence type="ECO:0000256" key="1">
    <source>
        <dbReference type="ARBA" id="ARBA00023172"/>
    </source>
</evidence>
<evidence type="ECO:0000313" key="4">
    <source>
        <dbReference type="Proteomes" id="UP000294321"/>
    </source>
</evidence>
<keyword evidence="4" id="KW-1185">Reference proteome</keyword>
<dbReference type="Proteomes" id="UP000294321">
    <property type="component" value="Chromosome"/>
</dbReference>
<dbReference type="PANTHER" id="PTHR10948">
    <property type="entry name" value="TRANSPOSASE"/>
    <property type="match status" value="1"/>
</dbReference>
<evidence type="ECO:0000259" key="2">
    <source>
        <dbReference type="PROSITE" id="PS50994"/>
    </source>
</evidence>
<dbReference type="GO" id="GO:0032196">
    <property type="term" value="P:transposition"/>
    <property type="evidence" value="ECO:0007669"/>
    <property type="project" value="TreeGrafter"/>
</dbReference>
<sequence>MALSKKHIERQFIMSNVSITLSQRGSIYAYLQEGLSYGQIALRLHHSKSVIWNEVHRLTYYNPDKAQADEKKKRSHCGRHPILNGYTESIIYNDLKLKYPPEIIAHELHIAASSIYNWIYKHRITGVTLSLLPEHGLRRKRKRDRRGHFPIKRLINERPADVNNRSLFGNWEADTIMSPRGKAKPCLVTFIERKTRLLWSMIIPNRTHKSFAVAMKIFMSHFKPYVKSITTDHGREFSHNYIQAMVYHLRFYFCHPYSPWERGTNERMNRKLRGYFPKGTNFNNVSQDEVFDAVRQIDTRPMEALNYRTAIQAFRDEINKLPNRSKQS</sequence>
<dbReference type="SUPFAM" id="SSF53098">
    <property type="entry name" value="Ribonuclease H-like"/>
    <property type="match status" value="1"/>
</dbReference>
<dbReference type="InterPro" id="IPR012337">
    <property type="entry name" value="RNaseH-like_sf"/>
</dbReference>
<dbReference type="Pfam" id="PF00665">
    <property type="entry name" value="rve"/>
    <property type="match status" value="1"/>
</dbReference>
<dbReference type="GO" id="GO:0004803">
    <property type="term" value="F:transposase activity"/>
    <property type="evidence" value="ECO:0007669"/>
    <property type="project" value="TreeGrafter"/>
</dbReference>
<dbReference type="AlphaFoldDB" id="A0A4P6ZKW2"/>
<accession>A0A4P6ZKW2</accession>
<dbReference type="InterPro" id="IPR036397">
    <property type="entry name" value="RNaseH_sf"/>
</dbReference>
<keyword evidence="1" id="KW-0233">DNA recombination</keyword>
<feature type="domain" description="Integrase catalytic" evidence="2">
    <location>
        <begin position="155"/>
        <end position="328"/>
    </location>
</feature>
<dbReference type="PROSITE" id="PS50994">
    <property type="entry name" value="INTEGRASE"/>
    <property type="match status" value="1"/>
</dbReference>
<name>A0A4P6ZKW2_9LACO</name>
<dbReference type="KEGG" id="lji:ELX58_04725"/>
<dbReference type="InterPro" id="IPR025246">
    <property type="entry name" value="IS30-like_HTH"/>
</dbReference>
<dbReference type="Gene3D" id="3.30.420.10">
    <property type="entry name" value="Ribonuclease H-like superfamily/Ribonuclease H"/>
    <property type="match status" value="1"/>
</dbReference>
<evidence type="ECO:0000313" key="3">
    <source>
        <dbReference type="EMBL" id="QBP18451.1"/>
    </source>
</evidence>
<dbReference type="InterPro" id="IPR053392">
    <property type="entry name" value="Transposase_IS30-like"/>
</dbReference>
<dbReference type="GO" id="GO:0015074">
    <property type="term" value="P:DNA integration"/>
    <property type="evidence" value="ECO:0007669"/>
    <property type="project" value="InterPro"/>
</dbReference>